<dbReference type="InterPro" id="IPR005062">
    <property type="entry name" value="SAC3/GANP/THP3_conserved"/>
</dbReference>
<dbReference type="InterPro" id="IPR000717">
    <property type="entry name" value="PCI_dom"/>
</dbReference>
<keyword evidence="3" id="KW-1185">Reference proteome</keyword>
<dbReference type="GO" id="GO:0005634">
    <property type="term" value="C:nucleus"/>
    <property type="evidence" value="ECO:0007669"/>
    <property type="project" value="TreeGrafter"/>
</dbReference>
<dbReference type="InterPro" id="IPR045107">
    <property type="entry name" value="SAC3/GANP/THP3"/>
</dbReference>
<dbReference type="OrthoDB" id="199574at2759"/>
<dbReference type="PROSITE" id="PS50250">
    <property type="entry name" value="PCI"/>
    <property type="match status" value="1"/>
</dbReference>
<accession>A0A137NZR3</accession>
<gene>
    <name evidence="2" type="ORF">CONCODRAFT_41935</name>
</gene>
<dbReference type="Proteomes" id="UP000070444">
    <property type="component" value="Unassembled WGS sequence"/>
</dbReference>
<dbReference type="PANTHER" id="PTHR12436">
    <property type="entry name" value="80 KDA MCM3-ASSOCIATED PROTEIN"/>
    <property type="match status" value="1"/>
</dbReference>
<feature type="non-terminal residue" evidence="2">
    <location>
        <position position="1"/>
    </location>
</feature>
<evidence type="ECO:0000313" key="3">
    <source>
        <dbReference type="Proteomes" id="UP000070444"/>
    </source>
</evidence>
<proteinExistence type="predicted"/>
<protein>
    <recommendedName>
        <fullName evidence="1">PCI domain-containing protein</fullName>
    </recommendedName>
</protein>
<name>A0A137NZR3_CONC2</name>
<evidence type="ECO:0000313" key="2">
    <source>
        <dbReference type="EMBL" id="KXN68257.1"/>
    </source>
</evidence>
<dbReference type="OMA" id="ANYHRFF"/>
<dbReference type="EMBL" id="KQ964586">
    <property type="protein sequence ID" value="KXN68257.1"/>
    <property type="molecule type" value="Genomic_DNA"/>
</dbReference>
<dbReference type="Gene3D" id="1.25.40.990">
    <property type="match status" value="1"/>
</dbReference>
<sequence>SPPPVETPEFIGTCTQIEKRYLRLTTAPVAKNVRPLYILEQTFELLKNKAEEGASYAYLCDQYKSMRQDLQVQRIRTKFTVQVYETHARLAIIAGDMGEYNSCQTQLRELCEIIECENLPEFTSYRILYFIFTRNFPQLNSLMSKLPIELKQQHSVQHAFSIYTSIASNNYIKLFKLYQESPNLSKQMMNQFIERERITALISILRSTLPKMKVPVTTLIKILKFDSLEEAMEFIERYEFQLDEKDSNLLLGLETNQAPLLKANQKFQVVDIKGQI</sequence>
<dbReference type="PANTHER" id="PTHR12436:SF4">
    <property type="entry name" value="LEUKOCYTE RECEPTOR CLUSTER MEMBER 8"/>
    <property type="match status" value="1"/>
</dbReference>
<dbReference type="AlphaFoldDB" id="A0A137NZR3"/>
<dbReference type="STRING" id="796925.A0A137NZR3"/>
<evidence type="ECO:0000259" key="1">
    <source>
        <dbReference type="PROSITE" id="PS50250"/>
    </source>
</evidence>
<organism evidence="2 3">
    <name type="scientific">Conidiobolus coronatus (strain ATCC 28846 / CBS 209.66 / NRRL 28638)</name>
    <name type="common">Delacroixia coronata</name>
    <dbReference type="NCBI Taxonomy" id="796925"/>
    <lineage>
        <taxon>Eukaryota</taxon>
        <taxon>Fungi</taxon>
        <taxon>Fungi incertae sedis</taxon>
        <taxon>Zoopagomycota</taxon>
        <taxon>Entomophthoromycotina</taxon>
        <taxon>Entomophthoromycetes</taxon>
        <taxon>Entomophthorales</taxon>
        <taxon>Ancylistaceae</taxon>
        <taxon>Conidiobolus</taxon>
    </lineage>
</organism>
<reference evidence="2 3" key="1">
    <citation type="journal article" date="2015" name="Genome Biol. Evol.">
        <title>Phylogenomic analyses indicate that early fungi evolved digesting cell walls of algal ancestors of land plants.</title>
        <authorList>
            <person name="Chang Y."/>
            <person name="Wang S."/>
            <person name="Sekimoto S."/>
            <person name="Aerts A.L."/>
            <person name="Choi C."/>
            <person name="Clum A."/>
            <person name="LaButti K.M."/>
            <person name="Lindquist E.A."/>
            <person name="Yee Ngan C."/>
            <person name="Ohm R.A."/>
            <person name="Salamov A.A."/>
            <person name="Grigoriev I.V."/>
            <person name="Spatafora J.W."/>
            <person name="Berbee M.L."/>
        </authorList>
    </citation>
    <scope>NUCLEOTIDE SEQUENCE [LARGE SCALE GENOMIC DNA]</scope>
    <source>
        <strain evidence="2 3">NRRL 28638</strain>
    </source>
</reference>
<feature type="domain" description="PCI" evidence="1">
    <location>
        <begin position="96"/>
        <end position="265"/>
    </location>
</feature>
<dbReference type="Pfam" id="PF03399">
    <property type="entry name" value="SAC3_GANP"/>
    <property type="match status" value="2"/>
</dbReference>